<feature type="compositionally biased region" description="Acidic residues" evidence="2">
    <location>
        <begin position="468"/>
        <end position="482"/>
    </location>
</feature>
<dbReference type="SMR" id="A0A0M4EE69"/>
<organism evidence="4 5">
    <name type="scientific">Drosophila busckii</name>
    <name type="common">Fruit fly</name>
    <dbReference type="NCBI Taxonomy" id="30019"/>
    <lineage>
        <taxon>Eukaryota</taxon>
        <taxon>Metazoa</taxon>
        <taxon>Ecdysozoa</taxon>
        <taxon>Arthropoda</taxon>
        <taxon>Hexapoda</taxon>
        <taxon>Insecta</taxon>
        <taxon>Pterygota</taxon>
        <taxon>Neoptera</taxon>
        <taxon>Endopterygota</taxon>
        <taxon>Diptera</taxon>
        <taxon>Brachycera</taxon>
        <taxon>Muscomorpha</taxon>
        <taxon>Ephydroidea</taxon>
        <taxon>Drosophilidae</taxon>
        <taxon>Drosophila</taxon>
    </lineage>
</organism>
<protein>
    <submittedName>
        <fullName evidence="4">Su-var-3-7</fullName>
    </submittedName>
</protein>
<evidence type="ECO:0000313" key="4">
    <source>
        <dbReference type="EMBL" id="ALC46241.1"/>
    </source>
</evidence>
<feature type="region of interest" description="Disordered" evidence="2">
    <location>
        <begin position="1"/>
        <end position="34"/>
    </location>
</feature>
<gene>
    <name evidence="4" type="ORF">Dbus_chr3Rg991</name>
</gene>
<dbReference type="Proteomes" id="UP000494163">
    <property type="component" value="Chromosome 3R"/>
</dbReference>
<evidence type="ECO:0000313" key="5">
    <source>
        <dbReference type="Proteomes" id="UP000494163"/>
    </source>
</evidence>
<feature type="compositionally biased region" description="Polar residues" evidence="2">
    <location>
        <begin position="961"/>
        <end position="980"/>
    </location>
</feature>
<comment type="subcellular location">
    <subcellularLocation>
        <location evidence="1">Nucleus</location>
    </subcellularLocation>
</comment>
<dbReference type="STRING" id="30019.A0A0M4EE69"/>
<dbReference type="InterPro" id="IPR004210">
    <property type="entry name" value="BESS_motif"/>
</dbReference>
<dbReference type="OMA" id="DTSPQQC"/>
<dbReference type="PROSITE" id="PS51031">
    <property type="entry name" value="BESS"/>
    <property type="match status" value="1"/>
</dbReference>
<feature type="region of interest" description="Disordered" evidence="2">
    <location>
        <begin position="759"/>
        <end position="798"/>
    </location>
</feature>
<evidence type="ECO:0000259" key="3">
    <source>
        <dbReference type="PROSITE" id="PS51031"/>
    </source>
</evidence>
<dbReference type="GO" id="GO:0005634">
    <property type="term" value="C:nucleus"/>
    <property type="evidence" value="ECO:0007669"/>
    <property type="project" value="UniProtKB-SubCell"/>
</dbReference>
<feature type="compositionally biased region" description="Low complexity" evidence="2">
    <location>
        <begin position="763"/>
        <end position="779"/>
    </location>
</feature>
<dbReference type="InterPro" id="IPR013087">
    <property type="entry name" value="Znf_C2H2_type"/>
</dbReference>
<dbReference type="OrthoDB" id="10262320at2759"/>
<dbReference type="Pfam" id="PF02944">
    <property type="entry name" value="BESS"/>
    <property type="match status" value="1"/>
</dbReference>
<keyword evidence="5" id="KW-1185">Reference proteome</keyword>
<sequence length="1053" mass="117884">MDAESVPNSETGQTPETPDDATGDVEANKMASSAVATVEHELKIMEVEGAVSLPQQVDDMDIEADNVPTDMESENAGTEPVAEDAANISTHESNDPMGLLQRIDSNHEDNEDDDDDDDDDDSDDDASSASGSSVRRPTSAKRWLIWMRRWPWLLHEESDGDCAFCLYCNIFINVNHMHKVIKQHNLSLYHQDRENNYVAFVGSDEQIRSRKELKHEFGTDSYVAAMKQKRTNEVEALNNFNWLRWLNCHTWLERFQAAGTVGLCRVCNVRMNVEFAYLRKRHESSKVHLEAAKQYEKPLARKRKRSSDIMPVDYIKEEPLDSSAEDSRDPSEWVELIPDTVPQQCRCTLCNCFMFVTSFGRHLKTKVHASNLQTYQQQLITKQSRGIWEQYAELHSWLVADPEDPSMAYCSVCCKRFMYGHSEIKRWNHERSEKHQAALEAATSTAAEVATAGAADNDIDELQKSEPPESEEQTDSDDGSDEDYGRAKKKLTTAKGHPAELSADGQKSQPSLRHYTWKRHKKEGGHLCKICRVRFHNKANLKRHEQTARHKNWVIICKERKARRTAQRAGQGAAGAADETNQDELVDVDGVESPLAATKNDQSDNLSLKPVPASMQGRVMVWKERFPWLSYKRSDTRQNYAWCKLCETSIYLPTYKCASKHQRSSRHLSARTERRQAQQGAMQEGSAAASVNTATALTAGESKSKAAMAAWQANYSWLEPDATDESYCHCKICDTRVSLKVLFVRQHDNSRKHAENMLRQKPTTTVTASTEATGSTGSGNEKETPPAVDMDVEQDSDDGLSIKSETTVDRTDRVAKRSPRLNEIHRIMQSLRASSSSKRHERNQLDWFTDIICSSLDIASRLRTLERDSSLHAAASAAAASQAQPAAAAPKDTLDLFFESITQTMKTLPVYLVAEGKAKIMQIVCDLELCHMRGSAAAADDTQVEQPNHTPDAADAHDTTPESIASNISNKPVSQLNQPRRASGLSPPGNVNGNSRDVPLNIRRILPASVHVYPKPDSPETVRAVPIQKLTESTPTQNDKVRQGGHSTPMMQQ</sequence>
<dbReference type="GO" id="GO:0003677">
    <property type="term" value="F:DNA binding"/>
    <property type="evidence" value="ECO:0007669"/>
    <property type="project" value="InterPro"/>
</dbReference>
<name>A0A0M4EE69_DROBS</name>
<dbReference type="AlphaFoldDB" id="A0A0M4EE69"/>
<evidence type="ECO:0000256" key="1">
    <source>
        <dbReference type="PROSITE-ProRule" id="PRU00371"/>
    </source>
</evidence>
<dbReference type="GO" id="GO:0008270">
    <property type="term" value="F:zinc ion binding"/>
    <property type="evidence" value="ECO:0007669"/>
    <property type="project" value="InterPro"/>
</dbReference>
<keyword evidence="1" id="KW-0539">Nucleus</keyword>
<evidence type="ECO:0000256" key="2">
    <source>
        <dbReference type="SAM" id="MobiDB-lite"/>
    </source>
</evidence>
<feature type="domain" description="BESS" evidence="3">
    <location>
        <begin position="891"/>
        <end position="930"/>
    </location>
</feature>
<feature type="compositionally biased region" description="Acidic residues" evidence="2">
    <location>
        <begin position="109"/>
        <end position="126"/>
    </location>
</feature>
<reference evidence="4 5" key="1">
    <citation type="submission" date="2015-08" db="EMBL/GenBank/DDBJ databases">
        <title>Ancestral chromatin configuration constrains chromatin evolution on differentiating sex chromosomes in Drosophila.</title>
        <authorList>
            <person name="Zhou Q."/>
            <person name="Bachtrog D."/>
        </authorList>
    </citation>
    <scope>NUCLEOTIDE SEQUENCE [LARGE SCALE GENOMIC DNA]</scope>
    <source>
        <tissue evidence="4">Whole larvae</tissue>
    </source>
</reference>
<dbReference type="InterPro" id="IPR003604">
    <property type="entry name" value="Matrin/U1-like-C_Znf_C2H2"/>
</dbReference>
<feature type="region of interest" description="Disordered" evidence="2">
    <location>
        <begin position="662"/>
        <end position="689"/>
    </location>
</feature>
<dbReference type="EMBL" id="CP012526">
    <property type="protein sequence ID" value="ALC46241.1"/>
    <property type="molecule type" value="Genomic_DNA"/>
</dbReference>
<feature type="region of interest" description="Disordered" evidence="2">
    <location>
        <begin position="1012"/>
        <end position="1053"/>
    </location>
</feature>
<proteinExistence type="predicted"/>
<accession>A0A0M4EE69</accession>
<dbReference type="PROSITE" id="PS00028">
    <property type="entry name" value="ZINC_FINGER_C2H2_1"/>
    <property type="match status" value="1"/>
</dbReference>
<feature type="region of interest" description="Disordered" evidence="2">
    <location>
        <begin position="940"/>
        <end position="997"/>
    </location>
</feature>
<feature type="region of interest" description="Disordered" evidence="2">
    <location>
        <begin position="458"/>
        <end position="512"/>
    </location>
</feature>
<dbReference type="SMART" id="SM00451">
    <property type="entry name" value="ZnF_U1"/>
    <property type="match status" value="4"/>
</dbReference>
<feature type="compositionally biased region" description="Polar residues" evidence="2">
    <location>
        <begin position="1"/>
        <end position="16"/>
    </location>
</feature>
<feature type="region of interest" description="Disordered" evidence="2">
    <location>
        <begin position="49"/>
        <end position="134"/>
    </location>
</feature>